<dbReference type="Proteomes" id="UP000887458">
    <property type="component" value="Unassembled WGS sequence"/>
</dbReference>
<reference evidence="2 3" key="1">
    <citation type="journal article" date="2018" name="J. Allergy Clin. Immunol.">
        <title>High-quality assembly of Dermatophagoides pteronyssinus genome and transcriptome reveals a wide range of novel allergens.</title>
        <authorList>
            <person name="Liu X.Y."/>
            <person name="Yang K.Y."/>
            <person name="Wang M.Q."/>
            <person name="Kwok J.S."/>
            <person name="Zeng X."/>
            <person name="Yang Z."/>
            <person name="Xiao X.J."/>
            <person name="Lau C.P."/>
            <person name="Li Y."/>
            <person name="Huang Z.M."/>
            <person name="Ba J.G."/>
            <person name="Yim A.K."/>
            <person name="Ouyang C.Y."/>
            <person name="Ngai S.M."/>
            <person name="Chan T.F."/>
            <person name="Leung E.L."/>
            <person name="Liu L."/>
            <person name="Liu Z.G."/>
            <person name="Tsui S.K."/>
        </authorList>
    </citation>
    <scope>NUCLEOTIDE SEQUENCE [LARGE SCALE GENOMIC DNA]</scope>
    <source>
        <strain evidence="2">Derp</strain>
    </source>
</reference>
<evidence type="ECO:0000313" key="2">
    <source>
        <dbReference type="EMBL" id="KAH9415244.1"/>
    </source>
</evidence>
<name>A0ABQ8IY62_DERPT</name>
<organism evidence="2 3">
    <name type="scientific">Dermatophagoides pteronyssinus</name>
    <name type="common">European house dust mite</name>
    <dbReference type="NCBI Taxonomy" id="6956"/>
    <lineage>
        <taxon>Eukaryota</taxon>
        <taxon>Metazoa</taxon>
        <taxon>Ecdysozoa</taxon>
        <taxon>Arthropoda</taxon>
        <taxon>Chelicerata</taxon>
        <taxon>Arachnida</taxon>
        <taxon>Acari</taxon>
        <taxon>Acariformes</taxon>
        <taxon>Sarcoptiformes</taxon>
        <taxon>Astigmata</taxon>
        <taxon>Psoroptidia</taxon>
        <taxon>Analgoidea</taxon>
        <taxon>Pyroglyphidae</taxon>
        <taxon>Dermatophagoidinae</taxon>
        <taxon>Dermatophagoides</taxon>
    </lineage>
</organism>
<sequence>MAPGNTEVHISTKQTGEKNRRRSWWSSSIIESSNHNIPNIMSLQQQQHWPALGSRFLSLLLK</sequence>
<evidence type="ECO:0000313" key="3">
    <source>
        <dbReference type="Proteomes" id="UP000887458"/>
    </source>
</evidence>
<keyword evidence="3" id="KW-1185">Reference proteome</keyword>
<comment type="caution">
    <text evidence="2">The sequence shown here is derived from an EMBL/GenBank/DDBJ whole genome shotgun (WGS) entry which is preliminary data.</text>
</comment>
<evidence type="ECO:0000256" key="1">
    <source>
        <dbReference type="SAM" id="MobiDB-lite"/>
    </source>
</evidence>
<reference evidence="2 3" key="2">
    <citation type="journal article" date="2022" name="Mol. Biol. Evol.">
        <title>Comparative Genomics Reveals Insights into the Divergent Evolution of Astigmatic Mites and Household Pest Adaptations.</title>
        <authorList>
            <person name="Xiong Q."/>
            <person name="Wan A.T."/>
            <person name="Liu X."/>
            <person name="Fung C.S."/>
            <person name="Xiao X."/>
            <person name="Malainual N."/>
            <person name="Hou J."/>
            <person name="Wang L."/>
            <person name="Wang M."/>
            <person name="Yang K.Y."/>
            <person name="Cui Y."/>
            <person name="Leung E.L."/>
            <person name="Nong W."/>
            <person name="Shin S.K."/>
            <person name="Au S.W."/>
            <person name="Jeong K.Y."/>
            <person name="Chew F.T."/>
            <person name="Hui J.H."/>
            <person name="Leung T.F."/>
            <person name="Tungtrongchitr A."/>
            <person name="Zhong N."/>
            <person name="Liu Z."/>
            <person name="Tsui S.K."/>
        </authorList>
    </citation>
    <scope>NUCLEOTIDE SEQUENCE [LARGE SCALE GENOMIC DNA]</scope>
    <source>
        <strain evidence="2">Derp</strain>
    </source>
</reference>
<dbReference type="EMBL" id="NJHN03000099">
    <property type="protein sequence ID" value="KAH9415244.1"/>
    <property type="molecule type" value="Genomic_DNA"/>
</dbReference>
<gene>
    <name evidence="2" type="ORF">DERP_006338</name>
</gene>
<protein>
    <submittedName>
        <fullName evidence="2">Uncharacterized protein</fullName>
    </submittedName>
</protein>
<proteinExistence type="predicted"/>
<feature type="region of interest" description="Disordered" evidence="1">
    <location>
        <begin position="1"/>
        <end position="22"/>
    </location>
</feature>
<accession>A0ABQ8IY62</accession>